<dbReference type="OrthoDB" id="7870617at2759"/>
<dbReference type="KEGG" id="dse:6617325"/>
<name>B4ID40_DROSE</name>
<reference evidence="2 3" key="1">
    <citation type="journal article" date="2007" name="Nature">
        <title>Evolution of genes and genomes on the Drosophila phylogeny.</title>
        <authorList>
            <consortium name="Drosophila 12 Genomes Consortium"/>
            <person name="Clark A.G."/>
            <person name="Eisen M.B."/>
            <person name="Smith D.R."/>
            <person name="Bergman C.M."/>
            <person name="Oliver B."/>
            <person name="Markow T.A."/>
            <person name="Kaufman T.C."/>
            <person name="Kellis M."/>
            <person name="Gelbart W."/>
            <person name="Iyer V.N."/>
            <person name="Pollard D.A."/>
            <person name="Sackton T.B."/>
            <person name="Larracuente A.M."/>
            <person name="Singh N.D."/>
            <person name="Abad J.P."/>
            <person name="Abt D.N."/>
            <person name="Adryan B."/>
            <person name="Aguade M."/>
            <person name="Akashi H."/>
            <person name="Anderson W.W."/>
            <person name="Aquadro C.F."/>
            <person name="Ardell D.H."/>
            <person name="Arguello R."/>
            <person name="Artieri C.G."/>
            <person name="Barbash D.A."/>
            <person name="Barker D."/>
            <person name="Barsanti P."/>
            <person name="Batterham P."/>
            <person name="Batzoglou S."/>
            <person name="Begun D."/>
            <person name="Bhutkar A."/>
            <person name="Blanco E."/>
            <person name="Bosak S.A."/>
            <person name="Bradley R.K."/>
            <person name="Brand A.D."/>
            <person name="Brent M.R."/>
            <person name="Brooks A.N."/>
            <person name="Brown R.H."/>
            <person name="Butlin R.K."/>
            <person name="Caggese C."/>
            <person name="Calvi B.R."/>
            <person name="Bernardo de Carvalho A."/>
            <person name="Caspi A."/>
            <person name="Castrezana S."/>
            <person name="Celniker S.E."/>
            <person name="Chang J.L."/>
            <person name="Chapple C."/>
            <person name="Chatterji S."/>
            <person name="Chinwalla A."/>
            <person name="Civetta A."/>
            <person name="Clifton S.W."/>
            <person name="Comeron J.M."/>
            <person name="Costello J.C."/>
            <person name="Coyne J.A."/>
            <person name="Daub J."/>
            <person name="David R.G."/>
            <person name="Delcher A.L."/>
            <person name="Delehaunty K."/>
            <person name="Do C.B."/>
            <person name="Ebling H."/>
            <person name="Edwards K."/>
            <person name="Eickbush T."/>
            <person name="Evans J.D."/>
            <person name="Filipski A."/>
            <person name="Findeiss S."/>
            <person name="Freyhult E."/>
            <person name="Fulton L."/>
            <person name="Fulton R."/>
            <person name="Garcia A.C."/>
            <person name="Gardiner A."/>
            <person name="Garfield D.A."/>
            <person name="Garvin B.E."/>
            <person name="Gibson G."/>
            <person name="Gilbert D."/>
            <person name="Gnerre S."/>
            <person name="Godfrey J."/>
            <person name="Good R."/>
            <person name="Gotea V."/>
            <person name="Gravely B."/>
            <person name="Greenberg A.J."/>
            <person name="Griffiths-Jones S."/>
            <person name="Gross S."/>
            <person name="Guigo R."/>
            <person name="Gustafson E.A."/>
            <person name="Haerty W."/>
            <person name="Hahn M.W."/>
            <person name="Halligan D.L."/>
            <person name="Halpern A.L."/>
            <person name="Halter G.M."/>
            <person name="Han M.V."/>
            <person name="Heger A."/>
            <person name="Hillier L."/>
            <person name="Hinrichs A.S."/>
            <person name="Holmes I."/>
            <person name="Hoskins R.A."/>
            <person name="Hubisz M.J."/>
            <person name="Hultmark D."/>
            <person name="Huntley M.A."/>
            <person name="Jaffe D.B."/>
            <person name="Jagadeeshan S."/>
            <person name="Jeck W.R."/>
            <person name="Johnson J."/>
            <person name="Jones C.D."/>
            <person name="Jordan W.C."/>
            <person name="Karpen G.H."/>
            <person name="Kataoka E."/>
            <person name="Keightley P.D."/>
            <person name="Kheradpour P."/>
            <person name="Kirkness E.F."/>
            <person name="Koerich L.B."/>
            <person name="Kristiansen K."/>
            <person name="Kudrna D."/>
            <person name="Kulathinal R.J."/>
            <person name="Kumar S."/>
            <person name="Kwok R."/>
            <person name="Lander E."/>
            <person name="Langley C.H."/>
            <person name="Lapoint R."/>
            <person name="Lazzaro B.P."/>
            <person name="Lee S.J."/>
            <person name="Levesque L."/>
            <person name="Li R."/>
            <person name="Lin C.F."/>
            <person name="Lin M.F."/>
            <person name="Lindblad-Toh K."/>
            <person name="Llopart A."/>
            <person name="Long M."/>
            <person name="Low L."/>
            <person name="Lozovsky E."/>
            <person name="Lu J."/>
            <person name="Luo M."/>
            <person name="Machado C.A."/>
            <person name="Makalowski W."/>
            <person name="Marzo M."/>
            <person name="Matsuda M."/>
            <person name="Matzkin L."/>
            <person name="McAllister B."/>
            <person name="McBride C.S."/>
            <person name="McKernan B."/>
            <person name="McKernan K."/>
            <person name="Mendez-Lago M."/>
            <person name="Minx P."/>
            <person name="Mollenhauer M.U."/>
            <person name="Montooth K."/>
            <person name="Mount S.M."/>
            <person name="Mu X."/>
            <person name="Myers E."/>
            <person name="Negre B."/>
            <person name="Newfeld S."/>
            <person name="Nielsen R."/>
            <person name="Noor M.A."/>
            <person name="O'Grady P."/>
            <person name="Pachter L."/>
            <person name="Papaceit M."/>
            <person name="Parisi M.J."/>
            <person name="Parisi M."/>
            <person name="Parts L."/>
            <person name="Pedersen J.S."/>
            <person name="Pesole G."/>
            <person name="Phillippy A.M."/>
            <person name="Ponting C.P."/>
            <person name="Pop M."/>
            <person name="Porcelli D."/>
            <person name="Powell J.R."/>
            <person name="Prohaska S."/>
            <person name="Pruitt K."/>
            <person name="Puig M."/>
            <person name="Quesneville H."/>
            <person name="Ram K.R."/>
            <person name="Rand D."/>
            <person name="Rasmussen M.D."/>
            <person name="Reed L.K."/>
            <person name="Reenan R."/>
            <person name="Reily A."/>
            <person name="Remington K.A."/>
            <person name="Rieger T.T."/>
            <person name="Ritchie M.G."/>
            <person name="Robin C."/>
            <person name="Rogers Y.H."/>
            <person name="Rohde C."/>
            <person name="Rozas J."/>
            <person name="Rubenfield M.J."/>
            <person name="Ruiz A."/>
            <person name="Russo S."/>
            <person name="Salzberg S.L."/>
            <person name="Sanchez-Gracia A."/>
            <person name="Saranga D.J."/>
            <person name="Sato H."/>
            <person name="Schaeffer S.W."/>
            <person name="Schatz M.C."/>
            <person name="Schlenke T."/>
            <person name="Schwartz R."/>
            <person name="Segarra C."/>
            <person name="Singh R.S."/>
            <person name="Sirot L."/>
            <person name="Sirota M."/>
            <person name="Sisneros N.B."/>
            <person name="Smith C.D."/>
            <person name="Smith T.F."/>
            <person name="Spieth J."/>
            <person name="Stage D.E."/>
            <person name="Stark A."/>
            <person name="Stephan W."/>
            <person name="Strausberg R.L."/>
            <person name="Strempel S."/>
            <person name="Sturgill D."/>
            <person name="Sutton G."/>
            <person name="Sutton G.G."/>
            <person name="Tao W."/>
            <person name="Teichmann S."/>
            <person name="Tobari Y.N."/>
            <person name="Tomimura Y."/>
            <person name="Tsolas J.M."/>
            <person name="Valente V.L."/>
            <person name="Venter E."/>
            <person name="Venter J.C."/>
            <person name="Vicario S."/>
            <person name="Vieira F.G."/>
            <person name="Vilella A.J."/>
            <person name="Villasante A."/>
            <person name="Walenz B."/>
            <person name="Wang J."/>
            <person name="Wasserman M."/>
            <person name="Watts T."/>
            <person name="Wilson D."/>
            <person name="Wilson R.K."/>
            <person name="Wing R.A."/>
            <person name="Wolfner M.F."/>
            <person name="Wong A."/>
            <person name="Wong G.K."/>
            <person name="Wu C.I."/>
            <person name="Wu G."/>
            <person name="Yamamoto D."/>
            <person name="Yang H.P."/>
            <person name="Yang S.P."/>
            <person name="Yorke J.A."/>
            <person name="Yoshida K."/>
            <person name="Zdobnov E."/>
            <person name="Zhang P."/>
            <person name="Zhang Y."/>
            <person name="Zimin A.V."/>
            <person name="Baldwin J."/>
            <person name="Abdouelleil A."/>
            <person name="Abdulkadir J."/>
            <person name="Abebe A."/>
            <person name="Abera B."/>
            <person name="Abreu J."/>
            <person name="Acer S.C."/>
            <person name="Aftuck L."/>
            <person name="Alexander A."/>
            <person name="An P."/>
            <person name="Anderson E."/>
            <person name="Anderson S."/>
            <person name="Arachi H."/>
            <person name="Azer M."/>
            <person name="Bachantsang P."/>
            <person name="Barry A."/>
            <person name="Bayul T."/>
            <person name="Berlin A."/>
            <person name="Bessette D."/>
            <person name="Bloom T."/>
            <person name="Blye J."/>
            <person name="Boguslavskiy L."/>
            <person name="Bonnet C."/>
            <person name="Boukhgalter B."/>
            <person name="Bourzgui I."/>
            <person name="Brown A."/>
            <person name="Cahill P."/>
            <person name="Channer S."/>
            <person name="Cheshatsang Y."/>
            <person name="Chuda L."/>
            <person name="Citroen M."/>
            <person name="Collymore A."/>
            <person name="Cooke P."/>
            <person name="Costello M."/>
            <person name="D'Aco K."/>
            <person name="Daza R."/>
            <person name="De Haan G."/>
            <person name="DeGray S."/>
            <person name="DeMaso C."/>
            <person name="Dhargay N."/>
            <person name="Dooley K."/>
            <person name="Dooley E."/>
            <person name="Doricent M."/>
            <person name="Dorje P."/>
            <person name="Dorjee K."/>
            <person name="Dupes A."/>
            <person name="Elong R."/>
            <person name="Falk J."/>
            <person name="Farina A."/>
            <person name="Faro S."/>
            <person name="Ferguson D."/>
            <person name="Fisher S."/>
            <person name="Foley C.D."/>
            <person name="Franke A."/>
            <person name="Friedrich D."/>
            <person name="Gadbois L."/>
            <person name="Gearin G."/>
            <person name="Gearin C.R."/>
            <person name="Giannoukos G."/>
            <person name="Goode T."/>
            <person name="Graham J."/>
            <person name="Grandbois E."/>
            <person name="Grewal S."/>
            <person name="Gyaltsen K."/>
            <person name="Hafez N."/>
            <person name="Hagos B."/>
            <person name="Hall J."/>
            <person name="Henson C."/>
            <person name="Hollinger A."/>
            <person name="Honan T."/>
            <person name="Huard M.D."/>
            <person name="Hughes L."/>
            <person name="Hurhula B."/>
            <person name="Husby M.E."/>
            <person name="Kamat A."/>
            <person name="Kanga B."/>
            <person name="Kashin S."/>
            <person name="Khazanovich D."/>
            <person name="Kisner P."/>
            <person name="Lance K."/>
            <person name="Lara M."/>
            <person name="Lee W."/>
            <person name="Lennon N."/>
            <person name="Letendre F."/>
            <person name="LeVine R."/>
            <person name="Lipovsky A."/>
            <person name="Liu X."/>
            <person name="Liu J."/>
            <person name="Liu S."/>
            <person name="Lokyitsang T."/>
            <person name="Lokyitsang Y."/>
            <person name="Lubonja R."/>
            <person name="Lui A."/>
            <person name="MacDonald P."/>
            <person name="Magnisalis V."/>
            <person name="Maru K."/>
            <person name="Matthews C."/>
            <person name="McCusker W."/>
            <person name="McDonough S."/>
            <person name="Mehta T."/>
            <person name="Meldrim J."/>
            <person name="Meneus L."/>
            <person name="Mihai O."/>
            <person name="Mihalev A."/>
            <person name="Mihova T."/>
            <person name="Mittelman R."/>
            <person name="Mlenga V."/>
            <person name="Montmayeur A."/>
            <person name="Mulrain L."/>
            <person name="Navidi A."/>
            <person name="Naylor J."/>
            <person name="Negash T."/>
            <person name="Nguyen T."/>
            <person name="Nguyen N."/>
            <person name="Nicol R."/>
            <person name="Norbu C."/>
            <person name="Norbu N."/>
            <person name="Novod N."/>
            <person name="O'Neill B."/>
            <person name="Osman S."/>
            <person name="Markiewicz E."/>
            <person name="Oyono O.L."/>
            <person name="Patti C."/>
            <person name="Phunkhang P."/>
            <person name="Pierre F."/>
            <person name="Priest M."/>
            <person name="Raghuraman S."/>
            <person name="Rege F."/>
            <person name="Reyes R."/>
            <person name="Rise C."/>
            <person name="Rogov P."/>
            <person name="Ross K."/>
            <person name="Ryan E."/>
            <person name="Settipalli S."/>
            <person name="Shea T."/>
            <person name="Sherpa N."/>
            <person name="Shi L."/>
            <person name="Shih D."/>
            <person name="Sparrow T."/>
            <person name="Spaulding J."/>
            <person name="Stalker J."/>
            <person name="Stange-Thomann N."/>
            <person name="Stavropoulos S."/>
            <person name="Stone C."/>
            <person name="Strader C."/>
            <person name="Tesfaye S."/>
            <person name="Thomson T."/>
            <person name="Thoulutsang Y."/>
            <person name="Thoulutsang D."/>
            <person name="Topham K."/>
            <person name="Topping I."/>
            <person name="Tsamla T."/>
            <person name="Vassiliev H."/>
            <person name="Vo A."/>
            <person name="Wangchuk T."/>
            <person name="Wangdi T."/>
            <person name="Weiand M."/>
            <person name="Wilkinson J."/>
            <person name="Wilson A."/>
            <person name="Yadav S."/>
            <person name="Young G."/>
            <person name="Yu Q."/>
            <person name="Zembek L."/>
            <person name="Zhong D."/>
            <person name="Zimmer A."/>
            <person name="Zwirko Z."/>
            <person name="Jaffe D.B."/>
            <person name="Alvarez P."/>
            <person name="Brockman W."/>
            <person name="Butler J."/>
            <person name="Chin C."/>
            <person name="Gnerre S."/>
            <person name="Grabherr M."/>
            <person name="Kleber M."/>
            <person name="Mauceli E."/>
            <person name="MacCallum I."/>
        </authorList>
    </citation>
    <scope>NUCLEOTIDE SEQUENCE [LARGE SCALE GENOMIC DNA]</scope>
    <source>
        <strain evidence="3">Rob3c / Tucson 14021-0248.25</strain>
    </source>
</reference>
<dbReference type="Proteomes" id="UP000001292">
    <property type="component" value="Unassembled WGS sequence"/>
</dbReference>
<dbReference type="HOGENOM" id="CLU_1580155_0_0_1"/>
<dbReference type="STRING" id="7238.B4ID40"/>
<proteinExistence type="predicted"/>
<evidence type="ECO:0000313" key="2">
    <source>
        <dbReference type="EMBL" id="EDW45466.1"/>
    </source>
</evidence>
<evidence type="ECO:0000313" key="3">
    <source>
        <dbReference type="Proteomes" id="UP000001292"/>
    </source>
</evidence>
<feature type="compositionally biased region" description="Low complexity" evidence="1">
    <location>
        <begin position="168"/>
        <end position="182"/>
    </location>
</feature>
<keyword evidence="3" id="KW-1185">Reference proteome</keyword>
<dbReference type="EMBL" id="CH480829">
    <property type="protein sequence ID" value="EDW45466.1"/>
    <property type="molecule type" value="Genomic_DNA"/>
</dbReference>
<dbReference type="AlphaFoldDB" id="B4ID40"/>
<dbReference type="PhylomeDB" id="B4ID40"/>
<organism evidence="3">
    <name type="scientific">Drosophila sechellia</name>
    <name type="common">Fruit fly</name>
    <dbReference type="NCBI Taxonomy" id="7238"/>
    <lineage>
        <taxon>Eukaryota</taxon>
        <taxon>Metazoa</taxon>
        <taxon>Ecdysozoa</taxon>
        <taxon>Arthropoda</taxon>
        <taxon>Hexapoda</taxon>
        <taxon>Insecta</taxon>
        <taxon>Pterygota</taxon>
        <taxon>Neoptera</taxon>
        <taxon>Endopterygota</taxon>
        <taxon>Diptera</taxon>
        <taxon>Brachycera</taxon>
        <taxon>Muscomorpha</taxon>
        <taxon>Ephydroidea</taxon>
        <taxon>Drosophilidae</taxon>
        <taxon>Drosophila</taxon>
        <taxon>Sophophora</taxon>
    </lineage>
</organism>
<sequence length="182" mass="19846">MSSKTKAPASFEELANQVFEKSKQLSMSIKEQCKLVQEYLKARIDGSDGSDAEYNSEPDSDSESESESESDSDSDFEEDSLTDSDERTEESSDESESEPSEVEERTKPSDTHKSATGLSWEKEISKDEPEQSRLVAFVAPPISSASPQPAPRIQRRLTMAGGLIAPHSPSSVPVPSKSGKVK</sequence>
<feature type="compositionally biased region" description="Basic and acidic residues" evidence="1">
    <location>
        <begin position="120"/>
        <end position="131"/>
    </location>
</feature>
<dbReference type="OMA" id="CQIANNV"/>
<accession>B4ID40</accession>
<feature type="compositionally biased region" description="Acidic residues" evidence="1">
    <location>
        <begin position="48"/>
        <end position="101"/>
    </location>
</feature>
<feature type="region of interest" description="Disordered" evidence="1">
    <location>
        <begin position="44"/>
        <end position="182"/>
    </location>
</feature>
<evidence type="ECO:0000256" key="1">
    <source>
        <dbReference type="SAM" id="MobiDB-lite"/>
    </source>
</evidence>
<protein>
    <submittedName>
        <fullName evidence="2">GM16634</fullName>
    </submittedName>
</protein>
<gene>
    <name evidence="2" type="primary">Dsec\GM16634</name>
    <name evidence="2" type="ORF">Dsec_GM16634</name>
</gene>
<feature type="compositionally biased region" description="Basic and acidic residues" evidence="1">
    <location>
        <begin position="102"/>
        <end position="113"/>
    </location>
</feature>